<dbReference type="InterPro" id="IPR003594">
    <property type="entry name" value="HATPase_dom"/>
</dbReference>
<dbReference type="EC" id="2.7.13.3" evidence="3"/>
<dbReference type="AlphaFoldDB" id="A0A444MNJ1"/>
<dbReference type="Gene3D" id="3.30.565.10">
    <property type="entry name" value="Histidine kinase-like ATPase, C-terminal domain"/>
    <property type="match status" value="1"/>
</dbReference>
<dbReference type="GO" id="GO:0000155">
    <property type="term" value="F:phosphorelay sensor kinase activity"/>
    <property type="evidence" value="ECO:0007669"/>
    <property type="project" value="InterPro"/>
</dbReference>
<dbReference type="SUPFAM" id="SSF55874">
    <property type="entry name" value="ATPase domain of HSP90 chaperone/DNA topoisomerase II/histidine kinase"/>
    <property type="match status" value="1"/>
</dbReference>
<keyword evidence="11 14" id="KW-1133">Transmembrane helix</keyword>
<keyword evidence="4" id="KW-1003">Cell membrane</keyword>
<dbReference type="RefSeq" id="WP_128534636.1">
    <property type="nucleotide sequence ID" value="NZ_SBIW01000006.1"/>
</dbReference>
<evidence type="ECO:0000313" key="18">
    <source>
        <dbReference type="Proteomes" id="UP000286701"/>
    </source>
</evidence>
<dbReference type="Pfam" id="PF00512">
    <property type="entry name" value="HisKA"/>
    <property type="match status" value="1"/>
</dbReference>
<reference evidence="17 18" key="1">
    <citation type="submission" date="2019-01" db="EMBL/GenBank/DDBJ databases">
        <title>Mucilaginibacter antarcticum sp. nov., isolated from antarctic soil.</title>
        <authorList>
            <person name="Yan Y.-Q."/>
            <person name="Du Z.-J."/>
        </authorList>
    </citation>
    <scope>NUCLEOTIDE SEQUENCE [LARGE SCALE GENOMIC DNA]</scope>
    <source>
        <strain evidence="17 18">F01003</strain>
    </source>
</reference>
<dbReference type="CDD" id="cd00082">
    <property type="entry name" value="HisKA"/>
    <property type="match status" value="1"/>
</dbReference>
<comment type="subcellular location">
    <subcellularLocation>
        <location evidence="2">Cell membrane</location>
        <topology evidence="2">Multi-pass membrane protein</topology>
    </subcellularLocation>
</comment>
<dbReference type="InterPro" id="IPR036890">
    <property type="entry name" value="HATPase_C_sf"/>
</dbReference>
<protein>
    <recommendedName>
        <fullName evidence="3">histidine kinase</fullName>
        <ecNumber evidence="3">2.7.13.3</ecNumber>
    </recommendedName>
</protein>
<dbReference type="SMART" id="SM00387">
    <property type="entry name" value="HATPase_c"/>
    <property type="match status" value="1"/>
</dbReference>
<comment type="catalytic activity">
    <reaction evidence="1">
        <text>ATP + protein L-histidine = ADP + protein N-phospho-L-histidine.</text>
        <dbReference type="EC" id="2.7.13.3"/>
    </reaction>
</comment>
<dbReference type="PANTHER" id="PTHR45528:SF1">
    <property type="entry name" value="SENSOR HISTIDINE KINASE CPXA"/>
    <property type="match status" value="1"/>
</dbReference>
<feature type="transmembrane region" description="Helical" evidence="14">
    <location>
        <begin position="12"/>
        <end position="34"/>
    </location>
</feature>
<evidence type="ECO:0000256" key="5">
    <source>
        <dbReference type="ARBA" id="ARBA00022553"/>
    </source>
</evidence>
<accession>A0A444MNJ1</accession>
<evidence type="ECO:0000256" key="8">
    <source>
        <dbReference type="ARBA" id="ARBA00022741"/>
    </source>
</evidence>
<feature type="domain" description="Histidine kinase" evidence="15">
    <location>
        <begin position="269"/>
        <end position="482"/>
    </location>
</feature>
<keyword evidence="10" id="KW-0067">ATP-binding</keyword>
<dbReference type="Pfam" id="PF02518">
    <property type="entry name" value="HATPase_c"/>
    <property type="match status" value="1"/>
</dbReference>
<feature type="transmembrane region" description="Helical" evidence="14">
    <location>
        <begin position="141"/>
        <end position="161"/>
    </location>
</feature>
<keyword evidence="7 14" id="KW-0812">Transmembrane</keyword>
<evidence type="ECO:0000256" key="13">
    <source>
        <dbReference type="ARBA" id="ARBA00023136"/>
    </source>
</evidence>
<name>A0A444MNJ1_9SPHI</name>
<keyword evidence="9 17" id="KW-0418">Kinase</keyword>
<gene>
    <name evidence="17" type="ORF">EPL05_14240</name>
</gene>
<keyword evidence="8" id="KW-0547">Nucleotide-binding</keyword>
<dbReference type="OrthoDB" id="9813151at2"/>
<dbReference type="GO" id="GO:0005524">
    <property type="term" value="F:ATP binding"/>
    <property type="evidence" value="ECO:0007669"/>
    <property type="project" value="UniProtKB-KW"/>
</dbReference>
<dbReference type="InterPro" id="IPR003660">
    <property type="entry name" value="HAMP_dom"/>
</dbReference>
<evidence type="ECO:0000256" key="10">
    <source>
        <dbReference type="ARBA" id="ARBA00022840"/>
    </source>
</evidence>
<dbReference type="Gene3D" id="1.10.287.130">
    <property type="match status" value="1"/>
</dbReference>
<evidence type="ECO:0000256" key="12">
    <source>
        <dbReference type="ARBA" id="ARBA00023012"/>
    </source>
</evidence>
<dbReference type="InterPro" id="IPR003661">
    <property type="entry name" value="HisK_dim/P_dom"/>
</dbReference>
<dbReference type="PANTHER" id="PTHR45528">
    <property type="entry name" value="SENSOR HISTIDINE KINASE CPXA"/>
    <property type="match status" value="1"/>
</dbReference>
<evidence type="ECO:0000256" key="11">
    <source>
        <dbReference type="ARBA" id="ARBA00022989"/>
    </source>
</evidence>
<evidence type="ECO:0000256" key="1">
    <source>
        <dbReference type="ARBA" id="ARBA00000085"/>
    </source>
</evidence>
<organism evidence="17 18">
    <name type="scientific">Mucilaginibacter gilvus</name>
    <dbReference type="NCBI Taxonomy" id="2305909"/>
    <lineage>
        <taxon>Bacteria</taxon>
        <taxon>Pseudomonadati</taxon>
        <taxon>Bacteroidota</taxon>
        <taxon>Sphingobacteriia</taxon>
        <taxon>Sphingobacteriales</taxon>
        <taxon>Sphingobacteriaceae</taxon>
        <taxon>Mucilaginibacter</taxon>
    </lineage>
</organism>
<comment type="caution">
    <text evidence="17">The sequence shown here is derived from an EMBL/GenBank/DDBJ whole genome shotgun (WGS) entry which is preliminary data.</text>
</comment>
<evidence type="ECO:0000256" key="6">
    <source>
        <dbReference type="ARBA" id="ARBA00022679"/>
    </source>
</evidence>
<evidence type="ECO:0000313" key="17">
    <source>
        <dbReference type="EMBL" id="RWY51217.1"/>
    </source>
</evidence>
<feature type="transmembrane region" description="Helical" evidence="14">
    <location>
        <begin position="181"/>
        <end position="201"/>
    </location>
</feature>
<keyword evidence="18" id="KW-1185">Reference proteome</keyword>
<feature type="domain" description="HAMP" evidence="16">
    <location>
        <begin position="202"/>
        <end position="254"/>
    </location>
</feature>
<keyword evidence="5" id="KW-0597">Phosphoprotein</keyword>
<dbReference type="Gene3D" id="6.10.340.10">
    <property type="match status" value="1"/>
</dbReference>
<dbReference type="SMART" id="SM00388">
    <property type="entry name" value="HisKA"/>
    <property type="match status" value="1"/>
</dbReference>
<dbReference type="GO" id="GO:0005886">
    <property type="term" value="C:plasma membrane"/>
    <property type="evidence" value="ECO:0007669"/>
    <property type="project" value="UniProtKB-SubCell"/>
</dbReference>
<proteinExistence type="predicted"/>
<evidence type="ECO:0000259" key="15">
    <source>
        <dbReference type="PROSITE" id="PS50109"/>
    </source>
</evidence>
<evidence type="ECO:0000256" key="7">
    <source>
        <dbReference type="ARBA" id="ARBA00022692"/>
    </source>
</evidence>
<evidence type="ECO:0000256" key="4">
    <source>
        <dbReference type="ARBA" id="ARBA00022475"/>
    </source>
</evidence>
<dbReference type="Proteomes" id="UP000286701">
    <property type="component" value="Unassembled WGS sequence"/>
</dbReference>
<keyword evidence="13 14" id="KW-0472">Membrane</keyword>
<dbReference type="InterPro" id="IPR050398">
    <property type="entry name" value="HssS/ArlS-like"/>
</dbReference>
<sequence length="483" mass="54324">MKFRNSSIFTRMGVFMFIQISVLSVLFMGITYVATTRFYEASTQLLHKDVAGHIAKFTSPFENGGINKTKADSVFYNAMVINPNDEVYFLDTHGKVIEYQAPDSLIKEWFLPLEKIKTHIRAGGTDYIKGPDPRDPGTPKIFSAAEVVISGHTIGYIYVILASDKYRSATALLTGSNVMVLALEAFAIIIAFSLILTWLYFKRLQGNFNGVIQTLDRFREGDFEARFNTRVPHELHSIMLAFNNLADRLHDTIQQLRQSEDERKVFITNISHDLRTPLSVAKGYTETLLVQGKLSPQAVEHLQLVEKKIQVVENLVMQLFELSKLESVEFKAQREPFIIAEVVKEIITSWVLPAQAKNIKLDCVGCEGSDMIYADVSMLEKVIRNLIGNAVSYTPLDGFIKVELTRKGRELVLEFSNNGPAVPAALIQWISQDKKAGGIVNRPANAGLGLAIVKRILELHGYSFTITTKKINHFVIRMPLYES</sequence>
<dbReference type="EMBL" id="SBIW01000006">
    <property type="protein sequence ID" value="RWY51217.1"/>
    <property type="molecule type" value="Genomic_DNA"/>
</dbReference>
<dbReference type="SUPFAM" id="SSF47384">
    <property type="entry name" value="Homodimeric domain of signal transducing histidine kinase"/>
    <property type="match status" value="1"/>
</dbReference>
<evidence type="ECO:0000256" key="14">
    <source>
        <dbReference type="SAM" id="Phobius"/>
    </source>
</evidence>
<dbReference type="PROSITE" id="PS50885">
    <property type="entry name" value="HAMP"/>
    <property type="match status" value="1"/>
</dbReference>
<evidence type="ECO:0000256" key="3">
    <source>
        <dbReference type="ARBA" id="ARBA00012438"/>
    </source>
</evidence>
<keyword evidence="12" id="KW-0902">Two-component regulatory system</keyword>
<dbReference type="PROSITE" id="PS50109">
    <property type="entry name" value="HIS_KIN"/>
    <property type="match status" value="1"/>
</dbReference>
<keyword evidence="6" id="KW-0808">Transferase</keyword>
<evidence type="ECO:0000259" key="16">
    <source>
        <dbReference type="PROSITE" id="PS50885"/>
    </source>
</evidence>
<evidence type="ECO:0000256" key="2">
    <source>
        <dbReference type="ARBA" id="ARBA00004651"/>
    </source>
</evidence>
<dbReference type="InterPro" id="IPR036097">
    <property type="entry name" value="HisK_dim/P_sf"/>
</dbReference>
<dbReference type="InterPro" id="IPR005467">
    <property type="entry name" value="His_kinase_dom"/>
</dbReference>
<evidence type="ECO:0000256" key="9">
    <source>
        <dbReference type="ARBA" id="ARBA00022777"/>
    </source>
</evidence>